<dbReference type="SUPFAM" id="SSF52047">
    <property type="entry name" value="RNI-like"/>
    <property type="match status" value="1"/>
</dbReference>
<evidence type="ECO:0000313" key="2">
    <source>
        <dbReference type="EMBL" id="KAK4376627.1"/>
    </source>
</evidence>
<dbReference type="AlphaFoldDB" id="A0AAE1VPI4"/>
<organism evidence="2 3">
    <name type="scientific">Anisodus tanguticus</name>
    <dbReference type="NCBI Taxonomy" id="243964"/>
    <lineage>
        <taxon>Eukaryota</taxon>
        <taxon>Viridiplantae</taxon>
        <taxon>Streptophyta</taxon>
        <taxon>Embryophyta</taxon>
        <taxon>Tracheophyta</taxon>
        <taxon>Spermatophyta</taxon>
        <taxon>Magnoliopsida</taxon>
        <taxon>eudicotyledons</taxon>
        <taxon>Gunneridae</taxon>
        <taxon>Pentapetalae</taxon>
        <taxon>asterids</taxon>
        <taxon>lamiids</taxon>
        <taxon>Solanales</taxon>
        <taxon>Solanaceae</taxon>
        <taxon>Solanoideae</taxon>
        <taxon>Hyoscyameae</taxon>
        <taxon>Anisodus</taxon>
    </lineage>
</organism>
<dbReference type="PANTHER" id="PTHR34145">
    <property type="entry name" value="OS02G0105600 PROTEIN"/>
    <property type="match status" value="1"/>
</dbReference>
<protein>
    <recommendedName>
        <fullName evidence="1">F-box/LRR-repeat protein 15/At3g58940/PEG3-like LRR domain-containing protein</fullName>
    </recommendedName>
</protein>
<dbReference type="EMBL" id="JAVYJV010000002">
    <property type="protein sequence ID" value="KAK4376627.1"/>
    <property type="molecule type" value="Genomic_DNA"/>
</dbReference>
<comment type="caution">
    <text evidence="2">The sequence shown here is derived from an EMBL/GenBank/DDBJ whole genome shotgun (WGS) entry which is preliminary data.</text>
</comment>
<dbReference type="InterPro" id="IPR055411">
    <property type="entry name" value="LRR_FXL15/At3g58940/PEG3-like"/>
</dbReference>
<name>A0AAE1VPI4_9SOLA</name>
<reference evidence="2" key="1">
    <citation type="submission" date="2023-12" db="EMBL/GenBank/DDBJ databases">
        <title>Genome assembly of Anisodus tanguticus.</title>
        <authorList>
            <person name="Wang Y.-J."/>
        </authorList>
    </citation>
    <scope>NUCLEOTIDE SEQUENCE</scope>
    <source>
        <strain evidence="2">KB-2021</strain>
        <tissue evidence="2">Leaf</tissue>
    </source>
</reference>
<dbReference type="Pfam" id="PF24758">
    <property type="entry name" value="LRR_At5g56370"/>
    <property type="match status" value="1"/>
</dbReference>
<evidence type="ECO:0000259" key="1">
    <source>
        <dbReference type="Pfam" id="PF24758"/>
    </source>
</evidence>
<dbReference type="PANTHER" id="PTHR34145:SF28">
    <property type="entry name" value="F-BOX DOMAIN-CONTAINING PROTEIN"/>
    <property type="match status" value="1"/>
</dbReference>
<dbReference type="InterPro" id="IPR053772">
    <property type="entry name" value="At1g61320/At1g61330-like"/>
</dbReference>
<gene>
    <name evidence="2" type="ORF">RND71_002923</name>
</gene>
<dbReference type="Proteomes" id="UP001291623">
    <property type="component" value="Unassembled WGS sequence"/>
</dbReference>
<dbReference type="Gene3D" id="3.80.10.10">
    <property type="entry name" value="Ribonuclease Inhibitor"/>
    <property type="match status" value="1"/>
</dbReference>
<accession>A0AAE1VPI4</accession>
<dbReference type="InterPro" id="IPR032675">
    <property type="entry name" value="LRR_dom_sf"/>
</dbReference>
<sequence length="186" mass="21101">MVSVHIDKEQSVEIQAPTFEHLFYCGVAEKTLKLDIGACWNLKSLKLSCVKISGGFLEHLTSGCQFLESLMLDNVVSKGLTRFKFCRSQSLKKLEIRDCNGIALIDAPNLESLEYVGCQISVLKTVKTFGPLKHSRMEQWFCKLRKFLFNSKFCFTSPFTFPNALESTWKIGILIVDYLLSPKLTC</sequence>
<evidence type="ECO:0000313" key="3">
    <source>
        <dbReference type="Proteomes" id="UP001291623"/>
    </source>
</evidence>
<keyword evidence="3" id="KW-1185">Reference proteome</keyword>
<feature type="domain" description="F-box/LRR-repeat protein 15/At3g58940/PEG3-like LRR" evidence="1">
    <location>
        <begin position="40"/>
        <end position="115"/>
    </location>
</feature>
<proteinExistence type="predicted"/>